<reference evidence="4" key="3">
    <citation type="journal article" date="2005" name="Nature">
        <title>The map-based sequence of the rice genome.</title>
        <authorList>
            <consortium name="International rice genome sequencing project (IRGSP)"/>
            <person name="Matsumoto T."/>
            <person name="Wu J."/>
            <person name="Kanamori H."/>
            <person name="Katayose Y."/>
            <person name="Fujisawa M."/>
            <person name="Namiki N."/>
            <person name="Mizuno H."/>
            <person name="Yamamoto K."/>
            <person name="Antonio B.A."/>
            <person name="Baba T."/>
            <person name="Sakata K."/>
            <person name="Nagamura Y."/>
            <person name="Aoki H."/>
            <person name="Arikawa K."/>
            <person name="Arita K."/>
            <person name="Bito T."/>
            <person name="Chiden Y."/>
            <person name="Fujitsuka N."/>
            <person name="Fukunaka R."/>
            <person name="Hamada M."/>
            <person name="Harada C."/>
            <person name="Hayashi A."/>
            <person name="Hijishita S."/>
            <person name="Honda M."/>
            <person name="Hosokawa S."/>
            <person name="Ichikawa Y."/>
            <person name="Idonuma A."/>
            <person name="Iijima M."/>
            <person name="Ikeda M."/>
            <person name="Ikeno M."/>
            <person name="Ito K."/>
            <person name="Ito S."/>
            <person name="Ito T."/>
            <person name="Ito Y."/>
            <person name="Ito Y."/>
            <person name="Iwabuchi A."/>
            <person name="Kamiya K."/>
            <person name="Karasawa W."/>
            <person name="Kurita K."/>
            <person name="Katagiri S."/>
            <person name="Kikuta A."/>
            <person name="Kobayashi H."/>
            <person name="Kobayashi N."/>
            <person name="Machita K."/>
            <person name="Maehara T."/>
            <person name="Masukawa M."/>
            <person name="Mizubayashi T."/>
            <person name="Mukai Y."/>
            <person name="Nagasaki H."/>
            <person name="Nagata Y."/>
            <person name="Naito S."/>
            <person name="Nakashima M."/>
            <person name="Nakama Y."/>
            <person name="Nakamichi Y."/>
            <person name="Nakamura M."/>
            <person name="Meguro A."/>
            <person name="Negishi M."/>
            <person name="Ohta I."/>
            <person name="Ohta T."/>
            <person name="Okamoto M."/>
            <person name="Ono N."/>
            <person name="Saji S."/>
            <person name="Sakaguchi M."/>
            <person name="Sakai K."/>
            <person name="Shibata M."/>
            <person name="Shimokawa T."/>
            <person name="Song J."/>
            <person name="Takazaki Y."/>
            <person name="Terasawa K."/>
            <person name="Tsugane M."/>
            <person name="Tsuji K."/>
            <person name="Ueda S."/>
            <person name="Waki K."/>
            <person name="Yamagata H."/>
            <person name="Yamamoto M."/>
            <person name="Yamamoto S."/>
            <person name="Yamane H."/>
            <person name="Yoshiki S."/>
            <person name="Yoshihara R."/>
            <person name="Yukawa K."/>
            <person name="Zhong H."/>
            <person name="Yano M."/>
            <person name="Yuan Q."/>
            <person name="Ouyang S."/>
            <person name="Liu J."/>
            <person name="Jones K.M."/>
            <person name="Gansberger K."/>
            <person name="Moffat K."/>
            <person name="Hill J."/>
            <person name="Bera J."/>
            <person name="Fadrosh D."/>
            <person name="Jin S."/>
            <person name="Johri S."/>
            <person name="Kim M."/>
            <person name="Overton L."/>
            <person name="Reardon M."/>
            <person name="Tsitrin T."/>
            <person name="Vuong H."/>
            <person name="Weaver B."/>
            <person name="Ciecko A."/>
            <person name="Tallon L."/>
            <person name="Jackson J."/>
            <person name="Pai G."/>
            <person name="Aken S.V."/>
            <person name="Utterback T."/>
            <person name="Reidmuller S."/>
            <person name="Feldblyum T."/>
            <person name="Hsiao J."/>
            <person name="Zismann V."/>
            <person name="Iobst S."/>
            <person name="de Vazeille A.R."/>
            <person name="Buell C.R."/>
            <person name="Ying K."/>
            <person name="Li Y."/>
            <person name="Lu T."/>
            <person name="Huang Y."/>
            <person name="Zhao Q."/>
            <person name="Feng Q."/>
            <person name="Zhang L."/>
            <person name="Zhu J."/>
            <person name="Weng Q."/>
            <person name="Mu J."/>
            <person name="Lu Y."/>
            <person name="Fan D."/>
            <person name="Liu Y."/>
            <person name="Guan J."/>
            <person name="Zhang Y."/>
            <person name="Yu S."/>
            <person name="Liu X."/>
            <person name="Zhang Y."/>
            <person name="Hong G."/>
            <person name="Han B."/>
            <person name="Choisne N."/>
            <person name="Demange N."/>
            <person name="Orjeda G."/>
            <person name="Samain S."/>
            <person name="Cattolico L."/>
            <person name="Pelletier E."/>
            <person name="Couloux A."/>
            <person name="Segurens B."/>
            <person name="Wincker P."/>
            <person name="D'Hont A."/>
            <person name="Scarpelli C."/>
            <person name="Weissenbach J."/>
            <person name="Salanoubat M."/>
            <person name="Quetier F."/>
            <person name="Yu Y."/>
            <person name="Kim H.R."/>
            <person name="Rambo T."/>
            <person name="Currie J."/>
            <person name="Collura K."/>
            <person name="Luo M."/>
            <person name="Yang T."/>
            <person name="Ammiraju J.S.S."/>
            <person name="Engler F."/>
            <person name="Soderlund C."/>
            <person name="Wing R.A."/>
            <person name="Palmer L.E."/>
            <person name="de la Bastide M."/>
            <person name="Spiegel L."/>
            <person name="Nascimento L."/>
            <person name="Zutavern T."/>
            <person name="O'Shaughnessy A."/>
            <person name="Dike S."/>
            <person name="Dedhia N."/>
            <person name="Preston R."/>
            <person name="Balija V."/>
            <person name="McCombie W.R."/>
            <person name="Chow T."/>
            <person name="Chen H."/>
            <person name="Chung M."/>
            <person name="Chen C."/>
            <person name="Shaw J."/>
            <person name="Wu H."/>
            <person name="Hsiao K."/>
            <person name="Chao Y."/>
            <person name="Chu M."/>
            <person name="Cheng C."/>
            <person name="Hour A."/>
            <person name="Lee P."/>
            <person name="Lin S."/>
            <person name="Lin Y."/>
            <person name="Liou J."/>
            <person name="Liu S."/>
            <person name="Hsing Y."/>
            <person name="Raghuvanshi S."/>
            <person name="Mohanty A."/>
            <person name="Bharti A.K."/>
            <person name="Gaur A."/>
            <person name="Gupta V."/>
            <person name="Kumar D."/>
            <person name="Ravi V."/>
            <person name="Vij S."/>
            <person name="Kapur A."/>
            <person name="Khurana P."/>
            <person name="Khurana P."/>
            <person name="Khurana J.P."/>
            <person name="Tyagi A.K."/>
            <person name="Gaikwad K."/>
            <person name="Singh A."/>
            <person name="Dalal V."/>
            <person name="Srivastava S."/>
            <person name="Dixit A."/>
            <person name="Pal A.K."/>
            <person name="Ghazi I.A."/>
            <person name="Yadav M."/>
            <person name="Pandit A."/>
            <person name="Bhargava A."/>
            <person name="Sureshbabu K."/>
            <person name="Batra K."/>
            <person name="Sharma T.R."/>
            <person name="Mohapatra T."/>
            <person name="Singh N.K."/>
            <person name="Messing J."/>
            <person name="Nelson A.B."/>
            <person name="Fuks G."/>
            <person name="Kavchok S."/>
            <person name="Keizer G."/>
            <person name="Linton E."/>
            <person name="Llaca V."/>
            <person name="Song R."/>
            <person name="Tanyolac B."/>
            <person name="Young S."/>
            <person name="Ho-Il K."/>
            <person name="Hahn J.H."/>
            <person name="Sangsakoo G."/>
            <person name="Vanavichit A."/>
            <person name="de Mattos Luiz.A.T."/>
            <person name="Zimmer P.D."/>
            <person name="Malone G."/>
            <person name="Dellagostin O."/>
            <person name="de Oliveira A.C."/>
            <person name="Bevan M."/>
            <person name="Bancroft I."/>
            <person name="Minx P."/>
            <person name="Cordum H."/>
            <person name="Wilson R."/>
            <person name="Cheng Z."/>
            <person name="Jin W."/>
            <person name="Jiang J."/>
            <person name="Leong S.A."/>
            <person name="Iwama H."/>
            <person name="Gojobori T."/>
            <person name="Itoh T."/>
            <person name="Niimura Y."/>
            <person name="Fujii Y."/>
            <person name="Habara T."/>
            <person name="Sakai H."/>
            <person name="Sato Y."/>
            <person name="Wilson G."/>
            <person name="Kumar K."/>
            <person name="McCouch S."/>
            <person name="Juretic N."/>
            <person name="Hoen D."/>
            <person name="Wright S."/>
            <person name="Bruskiewich R."/>
            <person name="Bureau T."/>
            <person name="Miyao A."/>
            <person name="Hirochika H."/>
            <person name="Nishikawa T."/>
            <person name="Kadowaki K."/>
            <person name="Sugiura M."/>
            <person name="Burr B."/>
            <person name="Sasaki T."/>
        </authorList>
    </citation>
    <scope>NUCLEOTIDE SEQUENCE [LARGE SCALE GENOMIC DNA]</scope>
    <source>
        <strain evidence="4">cv. Nipponbare</strain>
    </source>
</reference>
<reference evidence="2" key="1">
    <citation type="submission" date="2001-08" db="EMBL/GenBank/DDBJ databases">
        <title>Oryza sativa nipponbare(GA3) genomic DNA, chromosome 2, BAC clone:OJ1020_C02.</title>
        <authorList>
            <person name="Sasaki T."/>
            <person name="Matsumoto T."/>
            <person name="Yamamoto K."/>
        </authorList>
    </citation>
    <scope>NUCLEOTIDE SEQUENCE</scope>
</reference>
<organism evidence="3 4">
    <name type="scientific">Oryza sativa subsp. japonica</name>
    <name type="common">Rice</name>
    <dbReference type="NCBI Taxonomy" id="39947"/>
    <lineage>
        <taxon>Eukaryota</taxon>
        <taxon>Viridiplantae</taxon>
        <taxon>Streptophyta</taxon>
        <taxon>Embryophyta</taxon>
        <taxon>Tracheophyta</taxon>
        <taxon>Spermatophyta</taxon>
        <taxon>Magnoliopsida</taxon>
        <taxon>Liliopsida</taxon>
        <taxon>Poales</taxon>
        <taxon>Poaceae</taxon>
        <taxon>BOP clade</taxon>
        <taxon>Oryzoideae</taxon>
        <taxon>Oryzeae</taxon>
        <taxon>Oryzinae</taxon>
        <taxon>Oryza</taxon>
        <taxon>Oryza sativa</taxon>
    </lineage>
</organism>
<dbReference type="EMBL" id="AP005851">
    <property type="protein sequence ID" value="BAD08142.1"/>
    <property type="molecule type" value="Genomic_DNA"/>
</dbReference>
<dbReference type="EMBL" id="AP004078">
    <property type="protein sequence ID" value="BAD07602.1"/>
    <property type="molecule type" value="Genomic_DNA"/>
</dbReference>
<gene>
    <name evidence="2" type="ORF">OJ1020_C02.15</name>
    <name evidence="3" type="ORF">OSJNBb0088N06.24</name>
</gene>
<evidence type="ECO:0000313" key="3">
    <source>
        <dbReference type="EMBL" id="BAD08142.1"/>
    </source>
</evidence>
<evidence type="ECO:0000256" key="1">
    <source>
        <dbReference type="SAM" id="MobiDB-lite"/>
    </source>
</evidence>
<accession>Q6YUR5</accession>
<reference evidence="4" key="4">
    <citation type="journal article" date="2008" name="Nucleic Acids Res.">
        <title>The rice annotation project database (RAP-DB): 2008 update.</title>
        <authorList>
            <consortium name="The rice annotation project (RAP)"/>
        </authorList>
    </citation>
    <scope>GENOME REANNOTATION</scope>
    <source>
        <strain evidence="4">cv. Nipponbare</strain>
    </source>
</reference>
<protein>
    <submittedName>
        <fullName evidence="3">Uncharacterized protein</fullName>
    </submittedName>
</protein>
<feature type="compositionally biased region" description="Pro residues" evidence="1">
    <location>
        <begin position="74"/>
        <end position="84"/>
    </location>
</feature>
<evidence type="ECO:0000313" key="4">
    <source>
        <dbReference type="Proteomes" id="UP000000763"/>
    </source>
</evidence>
<reference evidence="3" key="2">
    <citation type="submission" date="2002-10" db="EMBL/GenBank/DDBJ databases">
        <title>Oryza sativa nipponbare(GA3) genomic DNA, chromosome 2, BAC clone:OSJNBb0088N06.</title>
        <authorList>
            <person name="Sasaki T."/>
            <person name="Matsumoto T."/>
            <person name="Katayose Y."/>
        </authorList>
    </citation>
    <scope>NUCLEOTIDE SEQUENCE</scope>
</reference>
<feature type="compositionally biased region" description="Low complexity" evidence="1">
    <location>
        <begin position="15"/>
        <end position="31"/>
    </location>
</feature>
<sequence>MRERGGCDGGVEAKAAIGSGCSSEGEEVGASKQQARRDEGQANHHFAFGLGRESNSSGGPNQCDAIPDARGDPDPPNPTQPPTPGQTLRSTNATWTCTHTPDWWCYHEMRFVPLGMREIS</sequence>
<evidence type="ECO:0000313" key="2">
    <source>
        <dbReference type="EMBL" id="BAD07602.1"/>
    </source>
</evidence>
<proteinExistence type="predicted"/>
<feature type="region of interest" description="Disordered" evidence="1">
    <location>
        <begin position="1"/>
        <end position="93"/>
    </location>
</feature>
<dbReference type="Proteomes" id="UP000000763">
    <property type="component" value="Chromosome 2"/>
</dbReference>
<name>Q6YUR5_ORYSJ</name>
<dbReference type="AlphaFoldDB" id="Q6YUR5"/>